<dbReference type="InterPro" id="IPR026453">
    <property type="entry name" value="PGF_pre_PGF"/>
</dbReference>
<feature type="region of interest" description="Disordered" evidence="2">
    <location>
        <begin position="1780"/>
        <end position="1837"/>
    </location>
</feature>
<dbReference type="Gene3D" id="2.60.40.10">
    <property type="entry name" value="Immunoglobulins"/>
    <property type="match status" value="2"/>
</dbReference>
<evidence type="ECO:0000313" key="6">
    <source>
        <dbReference type="EMBL" id="QGX93277.1"/>
    </source>
</evidence>
<feature type="compositionally biased region" description="Polar residues" evidence="2">
    <location>
        <begin position="1476"/>
        <end position="1498"/>
    </location>
</feature>
<dbReference type="SMART" id="SM00089">
    <property type="entry name" value="PKD"/>
    <property type="match status" value="1"/>
</dbReference>
<keyword evidence="3" id="KW-0812">Transmembrane</keyword>
<name>A0A6B9F4E1_9EURY</name>
<evidence type="ECO:0000256" key="2">
    <source>
        <dbReference type="SAM" id="MobiDB-lite"/>
    </source>
</evidence>
<dbReference type="InterPro" id="IPR011635">
    <property type="entry name" value="CARDB"/>
</dbReference>
<feature type="region of interest" description="Disordered" evidence="2">
    <location>
        <begin position="1444"/>
        <end position="1600"/>
    </location>
</feature>
<dbReference type="SUPFAM" id="SSF49313">
    <property type="entry name" value="Cadherin-like"/>
    <property type="match status" value="1"/>
</dbReference>
<feature type="region of interest" description="Disordered" evidence="2">
    <location>
        <begin position="980"/>
        <end position="1045"/>
    </location>
</feature>
<dbReference type="Pfam" id="PF07581">
    <property type="entry name" value="Glug"/>
    <property type="match status" value="2"/>
</dbReference>
<dbReference type="GeneID" id="43367884"/>
<protein>
    <submittedName>
        <fullName evidence="6">PKD domain-containing protein</fullName>
    </submittedName>
</protein>
<dbReference type="SMART" id="SM00112">
    <property type="entry name" value="CA"/>
    <property type="match status" value="1"/>
</dbReference>
<evidence type="ECO:0000256" key="3">
    <source>
        <dbReference type="SAM" id="Phobius"/>
    </source>
</evidence>
<feature type="compositionally biased region" description="Polar residues" evidence="2">
    <location>
        <begin position="1537"/>
        <end position="1549"/>
    </location>
</feature>
<dbReference type="RefSeq" id="WP_157687599.1">
    <property type="nucleotide sequence ID" value="NZ_CP034344.1"/>
</dbReference>
<feature type="compositionally biased region" description="Polar residues" evidence="2">
    <location>
        <begin position="1781"/>
        <end position="1795"/>
    </location>
</feature>
<dbReference type="InterPro" id="IPR011493">
    <property type="entry name" value="GLUG"/>
</dbReference>
<evidence type="ECO:0000256" key="1">
    <source>
        <dbReference type="ARBA" id="ARBA00022729"/>
    </source>
</evidence>
<gene>
    <name evidence="6" type="ORF">EI982_00010</name>
</gene>
<dbReference type="Pfam" id="PF13205">
    <property type="entry name" value="Big_5"/>
    <property type="match status" value="1"/>
</dbReference>
<dbReference type="NCBIfam" id="TIGR04213">
    <property type="entry name" value="PGF_pre_PGF"/>
    <property type="match status" value="1"/>
</dbReference>
<keyword evidence="3" id="KW-1133">Transmembrane helix</keyword>
<feature type="transmembrane region" description="Helical" evidence="3">
    <location>
        <begin position="1838"/>
        <end position="1856"/>
    </location>
</feature>
<feature type="compositionally biased region" description="Acidic residues" evidence="2">
    <location>
        <begin position="1510"/>
        <end position="1533"/>
    </location>
</feature>
<dbReference type="KEGG" id="hra:EI982_00010"/>
<feature type="compositionally biased region" description="Low complexity" evidence="2">
    <location>
        <begin position="1444"/>
        <end position="1475"/>
    </location>
</feature>
<dbReference type="CDD" id="cd11304">
    <property type="entry name" value="Cadherin_repeat"/>
    <property type="match status" value="1"/>
</dbReference>
<dbReference type="InterPro" id="IPR032812">
    <property type="entry name" value="SbsA_Ig"/>
</dbReference>
<feature type="compositionally biased region" description="Low complexity" evidence="2">
    <location>
        <begin position="1005"/>
        <end position="1021"/>
    </location>
</feature>
<feature type="region of interest" description="Disordered" evidence="2">
    <location>
        <begin position="329"/>
        <end position="348"/>
    </location>
</feature>
<evidence type="ECO:0000259" key="4">
    <source>
        <dbReference type="PROSITE" id="PS50093"/>
    </source>
</evidence>
<dbReference type="Pfam" id="PF18911">
    <property type="entry name" value="PKD_4"/>
    <property type="match status" value="1"/>
</dbReference>
<dbReference type="GO" id="GO:0007156">
    <property type="term" value="P:homophilic cell adhesion via plasma membrane adhesion molecules"/>
    <property type="evidence" value="ECO:0007669"/>
    <property type="project" value="InterPro"/>
</dbReference>
<evidence type="ECO:0000259" key="5">
    <source>
        <dbReference type="PROSITE" id="PS50268"/>
    </source>
</evidence>
<dbReference type="PRINTS" id="PR00205">
    <property type="entry name" value="CADHERIN"/>
</dbReference>
<dbReference type="Gene3D" id="2.160.20.110">
    <property type="match status" value="2"/>
</dbReference>
<feature type="region of interest" description="Disordered" evidence="2">
    <location>
        <begin position="1340"/>
        <end position="1389"/>
    </location>
</feature>
<feature type="domain" description="PKD" evidence="4">
    <location>
        <begin position="1364"/>
        <end position="1450"/>
    </location>
</feature>
<dbReference type="GO" id="GO:0016020">
    <property type="term" value="C:membrane"/>
    <property type="evidence" value="ECO:0007669"/>
    <property type="project" value="InterPro"/>
</dbReference>
<feature type="domain" description="Cadherin" evidence="5">
    <location>
        <begin position="921"/>
        <end position="1029"/>
    </location>
</feature>
<keyword evidence="1" id="KW-0732">Signal</keyword>
<dbReference type="InterPro" id="IPR013783">
    <property type="entry name" value="Ig-like_fold"/>
</dbReference>
<feature type="compositionally biased region" description="Low complexity" evidence="2">
    <location>
        <begin position="1350"/>
        <end position="1366"/>
    </location>
</feature>
<dbReference type="InterPro" id="IPR022409">
    <property type="entry name" value="PKD/Chitinase_dom"/>
</dbReference>
<dbReference type="GO" id="GO:0005509">
    <property type="term" value="F:calcium ion binding"/>
    <property type="evidence" value="ECO:0007669"/>
    <property type="project" value="InterPro"/>
</dbReference>
<dbReference type="PROSITE" id="PS50268">
    <property type="entry name" value="CADHERIN_2"/>
    <property type="match status" value="1"/>
</dbReference>
<feature type="compositionally biased region" description="Low complexity" evidence="2">
    <location>
        <begin position="1796"/>
        <end position="1816"/>
    </location>
</feature>
<dbReference type="PROSITE" id="PS50093">
    <property type="entry name" value="PKD"/>
    <property type="match status" value="1"/>
</dbReference>
<dbReference type="InterPro" id="IPR035986">
    <property type="entry name" value="PKD_dom_sf"/>
</dbReference>
<feature type="region of interest" description="Disordered" evidence="2">
    <location>
        <begin position="886"/>
        <end position="933"/>
    </location>
</feature>
<dbReference type="InterPro" id="IPR015919">
    <property type="entry name" value="Cadherin-like_sf"/>
</dbReference>
<dbReference type="InterPro" id="IPR002126">
    <property type="entry name" value="Cadherin-like_dom"/>
</dbReference>
<dbReference type="Pfam" id="PF00028">
    <property type="entry name" value="Cadherin"/>
    <property type="match status" value="1"/>
</dbReference>
<geneLocation type="plasmid" evidence="7">
    <name>pmbla003601</name>
</geneLocation>
<keyword evidence="3" id="KW-0472">Membrane</keyword>
<dbReference type="SUPFAM" id="SSF49299">
    <property type="entry name" value="PKD domain"/>
    <property type="match status" value="1"/>
</dbReference>
<feature type="compositionally biased region" description="Polar residues" evidence="2">
    <location>
        <begin position="1817"/>
        <end position="1835"/>
    </location>
</feature>
<dbReference type="Pfam" id="PF07705">
    <property type="entry name" value="CARDB"/>
    <property type="match status" value="1"/>
</dbReference>
<dbReference type="InterPro" id="IPR000601">
    <property type="entry name" value="PKD_dom"/>
</dbReference>
<feature type="transmembrane region" description="Helical" evidence="3">
    <location>
        <begin position="31"/>
        <end position="57"/>
    </location>
</feature>
<organism evidence="6 7">
    <name type="scientific">Haloplanus rallus</name>
    <dbReference type="NCBI Taxonomy" id="1816183"/>
    <lineage>
        <taxon>Archaea</taxon>
        <taxon>Methanobacteriati</taxon>
        <taxon>Methanobacteriota</taxon>
        <taxon>Stenosarchaea group</taxon>
        <taxon>Halobacteria</taxon>
        <taxon>Halobacteriales</taxon>
        <taxon>Haloferacaceae</taxon>
        <taxon>Haloplanus</taxon>
    </lineage>
</organism>
<dbReference type="OrthoDB" id="308501at2157"/>
<sequence>MDERSSAPETDCEAAPVRAVVGVTRTAGRLLAVYLVGLVGLAMLVTGTGVVGVASAAGNTAPDCSTVSYNDGDSDGKLDVDTIDRLQCIENEGVGKEYELTDNIDASGTSNWNGGDGFAPIGDSGTKFTGTFDGNGHTITGLYVDRSGSDDVGLFGYAGSGTTVENVGLESVDVTGANSVGALVGTTEGTVRESHATGPVSGDENVGGLVGENLDGRVTRSYATGNVIGTGRAGGLVGWTRNGGTVAESYATGTVDGNVAGSLVGETNFQVSVRDSYATGSTSGNTYEGGLAGYSYETDWSDSYWDKGTTNQGSAFGYSGSNTRTNLQGFGSTGDSSPAPEMQGSSASSNMGGFDFTNTWETVESGDADTTGDGYPILQSVDRQAQLDAQNVNAYAGGDGSDGDPYEIANWHHLDNVRQNLGGDFVLTADLNSGTAGYSSVASSSANSNNGFEPIGDSSTGFTGTFDGDGYEVSGLTIDRASTSQVGVFGYIGSSGLVRGVIFTSVTITGSDQTGGIVGRNAGGDIVETRVTGSVSGDRYTGGVVGLSSGVVRRTGSTANVSGSGNQAGGLVGENRNLIEQSYAKGSVSGSFDVGGLVGKNDNGANVKNSFATGSVSGTSTLGGLVGNNAGSVSNSYWDADVNGNGQDSDSTGSFDATSLITTQMQRFAPQVNMGNLDFDSVWVVTTDYPRLAWEGATALTVDSVEATSPTVAEDGSGTITVTAKESGTDAGEGVTIEIVDDDGLDGFATSDTRVTDTDGEATFTFDEPDDGTYTPEFAWADDTTVSAEPTVTVQNAPEVTAIDRSSGESNPTNADSVEFVVRFSEGVSGVDTGDFTATGVSGDASGDVSQVTSVAVNAVTVTVGSISGDGDIRLDLDDDDGITNGNGVPLGGDGTSGTADGSYASGETFTVDNTDPGFSAGTSNSVSVDEESTASDFLDVDAGDDGPPGTEVSAYTLSSAASSDASVFSIDSSTGKLSLDSALDHESPADDDGNNDYELTVTATDDVGNTNTQTVTVGVTDVDEPPTAPDDSSQSTDEDTTVSVADGDSADLLVLASDPDAGDTLSLDTVDGSSFSDGNPVTLDSGATVTVESDGGWTYDPNGQYESLASGDSTTDTFTYTVADSDDDTAQGTVTVSITGVNDDPTDISLTSTSVDQSDGTDAVVGSLSATDVDDSSHTFSLVGGTGDADNDEFNIGGGDLRADDAGSLTEGDYDVRLEADDGSGGTYQKAVTVSVTDGIAPTIASSTPADDATGVSEGDDITITFSEDIAFGSGSVTLREDDGGFGDREAFDVSSDTGSGDGTVSISGRTLTITPTSNFASDTEYAVRIDAGALTDTASSPNDFGGISDDTTLSFTTTDSTPPTASAGPDTTIDEGQSVSFDGTGSMDNVGIVSYDWDFDDDGTTATGQTTSHTFDSPGTYTVELTVTDAAGNTDTDTVEVTVESASSDGGSSSGSSGSTDTGGDQSTADDSSIGTETVVSGTQSSDASVSFTVNASDDDGPITLDLSETDADGTDGEDESGGNDDSEGEGENTVSVDSLSITPTESGSREFDISVREWDADIDTSERATESDDTGTDTTDVSDPQGATDGDRAHTDPRTFLIETGLSPLGYVEVTHTNPDSDIDSVTFRFRIRKDALNESDVDPSGVALYRNGTDGWTRLPTDEVGENSTHYVFEGTSPGLSLFTIASAQPAFEVMRASSRSETLTASEAVTVNATVRNLGGAAGTYTAELRANGTVVATSDVDLASNSSRTVSLSFTPSDPGEYTLTVGTVSAGAVSVQSDETPAESTSADQTLTEPTPAEQETTQQATVATDNSSQTASANGTRETTTDASGPGFGVLVLIGAFLIVIVFFRRRS</sequence>
<proteinExistence type="predicted"/>
<keyword evidence="6" id="KW-0614">Plasmid</keyword>
<dbReference type="EMBL" id="CP034344">
    <property type="protein sequence ID" value="QGX93277.1"/>
    <property type="molecule type" value="Genomic_DNA"/>
</dbReference>
<feature type="compositionally biased region" description="Polar residues" evidence="2">
    <location>
        <begin position="1376"/>
        <end position="1389"/>
    </location>
</feature>
<evidence type="ECO:0000313" key="7">
    <source>
        <dbReference type="Proteomes" id="UP000428325"/>
    </source>
</evidence>
<reference evidence="6 7" key="1">
    <citation type="submission" date="2018-12" db="EMBL/GenBank/DDBJ databases">
        <title>Complete genome sequence of Haloplanus rallus MBLA0036.</title>
        <authorList>
            <person name="Nam Y.-d."/>
            <person name="Kang J."/>
            <person name="Chung W.-H."/>
            <person name="Park Y.S."/>
        </authorList>
    </citation>
    <scope>NUCLEOTIDE SEQUENCE [LARGE SCALE GENOMIC DNA]</scope>
    <source>
        <strain evidence="6 7">MBLA0036</strain>
        <plasmid evidence="7">pmbla003601</plasmid>
    </source>
</reference>
<dbReference type="Pfam" id="PF17963">
    <property type="entry name" value="Big_9"/>
    <property type="match status" value="1"/>
</dbReference>
<accession>A0A6B9F4E1</accession>
<dbReference type="Gene3D" id="2.60.40.60">
    <property type="entry name" value="Cadherins"/>
    <property type="match status" value="1"/>
</dbReference>
<dbReference type="Proteomes" id="UP000428325">
    <property type="component" value="Plasmid pMBLA003601"/>
</dbReference>
<keyword evidence="7" id="KW-1185">Reference proteome</keyword>
<feature type="region of interest" description="Disordered" evidence="2">
    <location>
        <begin position="192"/>
        <end position="211"/>
    </location>
</feature>
<dbReference type="CDD" id="cd00146">
    <property type="entry name" value="PKD"/>
    <property type="match status" value="1"/>
</dbReference>
<feature type="compositionally biased region" description="Basic and acidic residues" evidence="2">
    <location>
        <begin position="1550"/>
        <end position="1573"/>
    </location>
</feature>